<dbReference type="Pfam" id="PF01266">
    <property type="entry name" value="DAO"/>
    <property type="match status" value="1"/>
</dbReference>
<feature type="non-terminal residue" evidence="10">
    <location>
        <position position="1"/>
    </location>
</feature>
<evidence type="ECO:0000256" key="7">
    <source>
        <dbReference type="ARBA" id="ARBA00038878"/>
    </source>
</evidence>
<evidence type="ECO:0000256" key="3">
    <source>
        <dbReference type="ARBA" id="ARBA00022827"/>
    </source>
</evidence>
<sequence>GGSIQDSGRNWTGVRVRVMRRVLASLRRPGSPAPGGSRWASAGRPYDGVPRETADAVVIGAGVVGIAAARELALRGRDVLVLESASTFGTGTSSRNSEVIHAGIYYPCNSLKASLCVRGRELLYKYCSDQEIPHNQIGKLIVATGPAEIPKLGDLLKRGTENGVEGLRILEGSEAMQLEPELHCVKALLSPCSGIIDSHSLMLSLLGDAERHKTTLSFNSTVIGGHVKDKHIQLHVSETKDVEKGLGDCLLIPQVILVPKLVINAAGLSAIPLAKRFHGLCHGVLPPSFYARGCYFTLSKMKIPPFSRLIYPIPEDGGLGVHVTLDLDGHVKFGPDVEWIDSADDIPSFLNRLDYSVDSSRSGRFYAEIKKYYPNLEDGSLEPGYAGIRIKLSGPGKPPADFVIQGEETHGIPGLVNLFGIESPGLTSSLAIAEYIASRFSNWHCSSSAFSHPHESFKPIF</sequence>
<dbReference type="GO" id="GO:0047545">
    <property type="term" value="F:(S)-2-hydroxyglutarate dehydrogenase activity"/>
    <property type="evidence" value="ECO:0007669"/>
    <property type="project" value="UniProtKB-EC"/>
</dbReference>
<comment type="catalytic activity">
    <reaction evidence="5">
        <text>(S)-2-hydroxyglutarate + A = 2-oxoglutarate + AH2</text>
        <dbReference type="Rhea" id="RHEA:21252"/>
        <dbReference type="ChEBI" id="CHEBI:13193"/>
        <dbReference type="ChEBI" id="CHEBI:16782"/>
        <dbReference type="ChEBI" id="CHEBI:16810"/>
        <dbReference type="ChEBI" id="CHEBI:17499"/>
        <dbReference type="EC" id="1.1.99.2"/>
    </reaction>
</comment>
<dbReference type="PANTHER" id="PTHR43104">
    <property type="entry name" value="L-2-HYDROXYGLUTARATE DEHYDROGENASE, MITOCHONDRIAL"/>
    <property type="match status" value="1"/>
</dbReference>
<dbReference type="AlphaFoldDB" id="A0A1D1Z9E5"/>
<keyword evidence="2" id="KW-0285">Flavoprotein</keyword>
<dbReference type="EC" id="1.1.99.2" evidence="7"/>
<evidence type="ECO:0000256" key="2">
    <source>
        <dbReference type="ARBA" id="ARBA00022630"/>
    </source>
</evidence>
<keyword evidence="3" id="KW-0274">FAD</keyword>
<dbReference type="Gene3D" id="3.50.50.60">
    <property type="entry name" value="FAD/NAD(P)-binding domain"/>
    <property type="match status" value="1"/>
</dbReference>
<feature type="domain" description="FAD dependent oxidoreductase" evidence="9">
    <location>
        <begin position="55"/>
        <end position="438"/>
    </location>
</feature>
<evidence type="ECO:0000256" key="5">
    <source>
        <dbReference type="ARBA" id="ARBA00036066"/>
    </source>
</evidence>
<organism evidence="10">
    <name type="scientific">Anthurium amnicola</name>
    <dbReference type="NCBI Taxonomy" id="1678845"/>
    <lineage>
        <taxon>Eukaryota</taxon>
        <taxon>Viridiplantae</taxon>
        <taxon>Streptophyta</taxon>
        <taxon>Embryophyta</taxon>
        <taxon>Tracheophyta</taxon>
        <taxon>Spermatophyta</taxon>
        <taxon>Magnoliopsida</taxon>
        <taxon>Liliopsida</taxon>
        <taxon>Araceae</taxon>
        <taxon>Pothoideae</taxon>
        <taxon>Potheae</taxon>
        <taxon>Anthurium</taxon>
    </lineage>
</organism>
<dbReference type="SUPFAM" id="SSF51905">
    <property type="entry name" value="FAD/NAD(P)-binding domain"/>
    <property type="match status" value="1"/>
</dbReference>
<accession>A0A1D1Z9E5</accession>
<dbReference type="EMBL" id="GDJX01004412">
    <property type="protein sequence ID" value="JAT63524.1"/>
    <property type="molecule type" value="Transcribed_RNA"/>
</dbReference>
<evidence type="ECO:0000256" key="4">
    <source>
        <dbReference type="ARBA" id="ARBA00023002"/>
    </source>
</evidence>
<dbReference type="Gene3D" id="3.30.9.10">
    <property type="entry name" value="D-Amino Acid Oxidase, subunit A, domain 2"/>
    <property type="match status" value="1"/>
</dbReference>
<protein>
    <recommendedName>
        <fullName evidence="8">L-2-hydroxyglutarate dehydrogenase, mitochondrial</fullName>
        <ecNumber evidence="7">1.1.99.2</ecNumber>
    </recommendedName>
</protein>
<name>A0A1D1Z9E5_9ARAE</name>
<dbReference type="InterPro" id="IPR006076">
    <property type="entry name" value="FAD-dep_OxRdtase"/>
</dbReference>
<evidence type="ECO:0000313" key="10">
    <source>
        <dbReference type="EMBL" id="JAT63524.1"/>
    </source>
</evidence>
<reference evidence="10" key="1">
    <citation type="submission" date="2015-07" db="EMBL/GenBank/DDBJ databases">
        <title>Transcriptome Assembly of Anthurium amnicola.</title>
        <authorList>
            <person name="Suzuki J."/>
        </authorList>
    </citation>
    <scope>NUCLEOTIDE SEQUENCE</scope>
</reference>
<dbReference type="PANTHER" id="PTHR43104:SF4">
    <property type="entry name" value="L-2-HYDROXYGLUTARATE DEHYDROGENASE, MITOCHONDRIAL"/>
    <property type="match status" value="1"/>
</dbReference>
<proteinExistence type="inferred from homology"/>
<keyword evidence="4" id="KW-0560">Oxidoreductase</keyword>
<gene>
    <name evidence="10" type="primary">v1g172254_7</name>
    <name evidence="10" type="ORF">g.104750</name>
</gene>
<evidence type="ECO:0000259" key="9">
    <source>
        <dbReference type="Pfam" id="PF01266"/>
    </source>
</evidence>
<comment type="similarity">
    <text evidence="6">Belongs to the L2HGDH family.</text>
</comment>
<comment type="cofactor">
    <cofactor evidence="1">
        <name>FAD</name>
        <dbReference type="ChEBI" id="CHEBI:57692"/>
    </cofactor>
</comment>
<dbReference type="InterPro" id="IPR036188">
    <property type="entry name" value="FAD/NAD-bd_sf"/>
</dbReference>
<evidence type="ECO:0000256" key="1">
    <source>
        <dbReference type="ARBA" id="ARBA00001974"/>
    </source>
</evidence>
<evidence type="ECO:0000256" key="6">
    <source>
        <dbReference type="ARBA" id="ARBA00037941"/>
    </source>
</evidence>
<evidence type="ECO:0000256" key="8">
    <source>
        <dbReference type="ARBA" id="ARBA00041137"/>
    </source>
</evidence>